<dbReference type="AlphaFoldDB" id="A0AA39MVW9"/>
<dbReference type="EMBL" id="JAUEPT010000010">
    <property type="protein sequence ID" value="KAK0448024.1"/>
    <property type="molecule type" value="Genomic_DNA"/>
</dbReference>
<comment type="caution">
    <text evidence="1">The sequence shown here is derived from an EMBL/GenBank/DDBJ whole genome shotgun (WGS) entry which is preliminary data.</text>
</comment>
<evidence type="ECO:0000313" key="2">
    <source>
        <dbReference type="Proteomes" id="UP001175226"/>
    </source>
</evidence>
<accession>A0AA39MVW9</accession>
<protein>
    <submittedName>
        <fullName evidence="1">Uncharacterized protein</fullName>
    </submittedName>
</protein>
<evidence type="ECO:0000313" key="1">
    <source>
        <dbReference type="EMBL" id="KAK0448024.1"/>
    </source>
</evidence>
<organism evidence="1 2">
    <name type="scientific">Armillaria borealis</name>
    <dbReference type="NCBI Taxonomy" id="47425"/>
    <lineage>
        <taxon>Eukaryota</taxon>
        <taxon>Fungi</taxon>
        <taxon>Dikarya</taxon>
        <taxon>Basidiomycota</taxon>
        <taxon>Agaricomycotina</taxon>
        <taxon>Agaricomycetes</taxon>
        <taxon>Agaricomycetidae</taxon>
        <taxon>Agaricales</taxon>
        <taxon>Marasmiineae</taxon>
        <taxon>Physalacriaceae</taxon>
        <taxon>Armillaria</taxon>
    </lineage>
</organism>
<reference evidence="1" key="1">
    <citation type="submission" date="2023-06" db="EMBL/GenBank/DDBJ databases">
        <authorList>
            <consortium name="Lawrence Berkeley National Laboratory"/>
            <person name="Ahrendt S."/>
            <person name="Sahu N."/>
            <person name="Indic B."/>
            <person name="Wong-Bajracharya J."/>
            <person name="Merenyi Z."/>
            <person name="Ke H.-M."/>
            <person name="Monk M."/>
            <person name="Kocsube S."/>
            <person name="Drula E."/>
            <person name="Lipzen A."/>
            <person name="Balint B."/>
            <person name="Henrissat B."/>
            <person name="Andreopoulos B."/>
            <person name="Martin F.M."/>
            <person name="Harder C.B."/>
            <person name="Rigling D."/>
            <person name="Ford K.L."/>
            <person name="Foster G.D."/>
            <person name="Pangilinan J."/>
            <person name="Papanicolaou A."/>
            <person name="Barry K."/>
            <person name="LaButti K."/>
            <person name="Viragh M."/>
            <person name="Koriabine M."/>
            <person name="Yan M."/>
            <person name="Riley R."/>
            <person name="Champramary S."/>
            <person name="Plett K.L."/>
            <person name="Tsai I.J."/>
            <person name="Slot J."/>
            <person name="Sipos G."/>
            <person name="Plett J."/>
            <person name="Nagy L.G."/>
            <person name="Grigoriev I.V."/>
        </authorList>
    </citation>
    <scope>NUCLEOTIDE SEQUENCE</scope>
    <source>
        <strain evidence="1">FPL87.14</strain>
    </source>
</reference>
<name>A0AA39MVW9_9AGAR</name>
<keyword evidence="2" id="KW-1185">Reference proteome</keyword>
<gene>
    <name evidence="1" type="ORF">EV421DRAFT_1733185</name>
</gene>
<proteinExistence type="predicted"/>
<dbReference type="Proteomes" id="UP001175226">
    <property type="component" value="Unassembled WGS sequence"/>
</dbReference>
<sequence length="365" mass="41974">MRSLNDTTRVLENSIATIGECRRDWALGRLGNRLGSTFNDKRPWPLIGKKFSKQDTTSAYNEWILLQEPEFFDQPPINFDKRQSPPWYGHIGHGVTIHKVQEVVLVCSLIEGQLSAKEYFRKAEFINLYFDKERRHATPLPRQTYWTGALRTILHIHGIVFKDIDIRLDASYSQGHGCFNFHQKVREHFNHRSDTRRSSTNLASESARSSNRIAMRLRGTVMWISTYGPAKLHVNEYIQYPTYESFRRSFQCAKEFSMYLSIGAGGRKPQWLLRRRNQSRPAPPRVIAYNIIKATKSNRRRRIERAYIGGADLTSIGVPLISGLTYGKVRTGDCPTSAPSVISQCMTFRSKAVTTNANRLQMDPE</sequence>